<comment type="caution">
    <text evidence="2">The sequence shown here is derived from an EMBL/GenBank/DDBJ whole genome shotgun (WGS) entry which is preliminary data.</text>
</comment>
<dbReference type="EMBL" id="JACHWR010000001">
    <property type="protein sequence ID" value="MBB3041006.1"/>
    <property type="molecule type" value="Genomic_DNA"/>
</dbReference>
<proteinExistence type="predicted"/>
<keyword evidence="3" id="KW-1185">Reference proteome</keyword>
<keyword evidence="1" id="KW-1133">Transmembrane helix</keyword>
<dbReference type="Proteomes" id="UP000589626">
    <property type="component" value="Unassembled WGS sequence"/>
</dbReference>
<keyword evidence="1" id="KW-0812">Transmembrane</keyword>
<keyword evidence="1" id="KW-0472">Membrane</keyword>
<feature type="transmembrane region" description="Helical" evidence="1">
    <location>
        <begin position="44"/>
        <end position="66"/>
    </location>
</feature>
<feature type="transmembrane region" description="Helical" evidence="1">
    <location>
        <begin position="6"/>
        <end position="24"/>
    </location>
</feature>
<evidence type="ECO:0000256" key="1">
    <source>
        <dbReference type="SAM" id="Phobius"/>
    </source>
</evidence>
<sequence>MSEWMWPIGGLLVALVALPVAVWIKRAGERDWRRHQVRQVTIRIVANVAPAVATLTGMATAMASAMRAAADFERTMAQVAKSLTAAETSNEGDA</sequence>
<name>A0A7W4VSM0_9ACTN</name>
<dbReference type="AlphaFoldDB" id="A0A7W4VSM0"/>
<organism evidence="2 3">
    <name type="scientific">Nocardioides soli</name>
    <dbReference type="NCBI Taxonomy" id="1036020"/>
    <lineage>
        <taxon>Bacteria</taxon>
        <taxon>Bacillati</taxon>
        <taxon>Actinomycetota</taxon>
        <taxon>Actinomycetes</taxon>
        <taxon>Propionibacteriales</taxon>
        <taxon>Nocardioidaceae</taxon>
        <taxon>Nocardioides</taxon>
    </lineage>
</organism>
<gene>
    <name evidence="2" type="ORF">FHU40_000807</name>
</gene>
<dbReference type="RefSeq" id="WP_183590962.1">
    <property type="nucleotide sequence ID" value="NZ_JACHWR010000001.1"/>
</dbReference>
<evidence type="ECO:0000313" key="2">
    <source>
        <dbReference type="EMBL" id="MBB3041006.1"/>
    </source>
</evidence>
<protein>
    <submittedName>
        <fullName evidence="2">Uncharacterized protein</fullName>
    </submittedName>
</protein>
<accession>A0A7W4VSM0</accession>
<evidence type="ECO:0000313" key="3">
    <source>
        <dbReference type="Proteomes" id="UP000589626"/>
    </source>
</evidence>
<reference evidence="2 3" key="1">
    <citation type="submission" date="2020-08" db="EMBL/GenBank/DDBJ databases">
        <title>Sequencing the genomes of 1000 actinobacteria strains.</title>
        <authorList>
            <person name="Klenk H.-P."/>
        </authorList>
    </citation>
    <scope>NUCLEOTIDE SEQUENCE [LARGE SCALE GENOMIC DNA]</scope>
    <source>
        <strain evidence="2 3">DSM 105498</strain>
    </source>
</reference>